<gene>
    <name evidence="2" type="ORF">G7Y89_g1260</name>
</gene>
<reference evidence="2 3" key="1">
    <citation type="submission" date="2020-03" db="EMBL/GenBank/DDBJ databases">
        <title>Draft Genome Sequence of Cudoniella acicularis.</title>
        <authorList>
            <person name="Buettner E."/>
            <person name="Kellner H."/>
        </authorList>
    </citation>
    <scope>NUCLEOTIDE SEQUENCE [LARGE SCALE GENOMIC DNA]</scope>
    <source>
        <strain evidence="2 3">DSM 108380</strain>
    </source>
</reference>
<name>A0A8H4RVM4_9HELO</name>
<feature type="chain" id="PRO_5034363736" evidence="1">
    <location>
        <begin position="20"/>
        <end position="146"/>
    </location>
</feature>
<keyword evidence="3" id="KW-1185">Reference proteome</keyword>
<organism evidence="2 3">
    <name type="scientific">Cudoniella acicularis</name>
    <dbReference type="NCBI Taxonomy" id="354080"/>
    <lineage>
        <taxon>Eukaryota</taxon>
        <taxon>Fungi</taxon>
        <taxon>Dikarya</taxon>
        <taxon>Ascomycota</taxon>
        <taxon>Pezizomycotina</taxon>
        <taxon>Leotiomycetes</taxon>
        <taxon>Helotiales</taxon>
        <taxon>Tricladiaceae</taxon>
        <taxon>Cudoniella</taxon>
    </lineage>
</organism>
<dbReference type="AlphaFoldDB" id="A0A8H4RVM4"/>
<dbReference type="Proteomes" id="UP000566819">
    <property type="component" value="Unassembled WGS sequence"/>
</dbReference>
<accession>A0A8H4RVM4</accession>
<feature type="signal peptide" evidence="1">
    <location>
        <begin position="1"/>
        <end position="19"/>
    </location>
</feature>
<proteinExistence type="predicted"/>
<evidence type="ECO:0000313" key="3">
    <source>
        <dbReference type="Proteomes" id="UP000566819"/>
    </source>
</evidence>
<dbReference type="OrthoDB" id="5091764at2759"/>
<comment type="caution">
    <text evidence="2">The sequence shown here is derived from an EMBL/GenBank/DDBJ whole genome shotgun (WGS) entry which is preliminary data.</text>
</comment>
<evidence type="ECO:0000256" key="1">
    <source>
        <dbReference type="SAM" id="SignalP"/>
    </source>
</evidence>
<sequence>MQLTTFLALAFGFATAATATPILASRQYQGVSIGVVVSPGSFNPGQDRTPIIELMPVQLNVITPCYGIYDGGCGVSELILQQGTATNVDENTVECQAYKDFEGTVKGSAAFNVNTPAYLSTNLATANKFRYYKTRTLNFMRDPAKL</sequence>
<dbReference type="EMBL" id="JAAMPI010000048">
    <property type="protein sequence ID" value="KAF4636812.1"/>
    <property type="molecule type" value="Genomic_DNA"/>
</dbReference>
<keyword evidence="1" id="KW-0732">Signal</keyword>
<evidence type="ECO:0000313" key="2">
    <source>
        <dbReference type="EMBL" id="KAF4636812.1"/>
    </source>
</evidence>
<protein>
    <submittedName>
        <fullName evidence="2">Uncharacterized protein</fullName>
    </submittedName>
</protein>